<dbReference type="InterPro" id="IPR034032">
    <property type="entry name" value="Zn_MMP-like_bac"/>
</dbReference>
<dbReference type="InterPro" id="IPR033413">
    <property type="entry name" value="DUF5117"/>
</dbReference>
<dbReference type="PANTHER" id="PTHR38478">
    <property type="entry name" value="PEPTIDASE M1A AND M12B"/>
    <property type="match status" value="1"/>
</dbReference>
<dbReference type="Gene3D" id="3.40.390.10">
    <property type="entry name" value="Collagenase (Catalytic Domain)"/>
    <property type="match status" value="1"/>
</dbReference>
<dbReference type="Pfam" id="PF17148">
    <property type="entry name" value="DUF5117"/>
    <property type="match status" value="1"/>
</dbReference>
<keyword evidence="4" id="KW-0482">Metalloprotease</keyword>
<protein>
    <submittedName>
        <fullName evidence="4">Zinc-dependent metalloprotease</fullName>
    </submittedName>
</protein>
<feature type="domain" description="EcxA zinc-binding" evidence="1">
    <location>
        <begin position="496"/>
        <end position="828"/>
    </location>
</feature>
<dbReference type="EMBL" id="JABWMJ010000007">
    <property type="protein sequence ID" value="NUZ07157.1"/>
    <property type="molecule type" value="Genomic_DNA"/>
</dbReference>
<evidence type="ECO:0000313" key="5">
    <source>
        <dbReference type="Proteomes" id="UP000529637"/>
    </source>
</evidence>
<evidence type="ECO:0000259" key="2">
    <source>
        <dbReference type="Pfam" id="PF17148"/>
    </source>
</evidence>
<evidence type="ECO:0000259" key="1">
    <source>
        <dbReference type="Pfam" id="PF16313"/>
    </source>
</evidence>
<dbReference type="GO" id="GO:0008237">
    <property type="term" value="F:metallopeptidase activity"/>
    <property type="evidence" value="ECO:0007669"/>
    <property type="project" value="UniProtKB-KW"/>
</dbReference>
<dbReference type="PANTHER" id="PTHR38478:SF1">
    <property type="entry name" value="ZINC DEPENDENT METALLOPROTEASE DOMAIN LIPOPROTEIN"/>
    <property type="match status" value="1"/>
</dbReference>
<dbReference type="GO" id="GO:0006508">
    <property type="term" value="P:proteolysis"/>
    <property type="evidence" value="ECO:0007669"/>
    <property type="project" value="UniProtKB-KW"/>
</dbReference>
<keyword evidence="4" id="KW-0378">Hydrolase</keyword>
<feature type="domain" description="DUF5117" evidence="2">
    <location>
        <begin position="123"/>
        <end position="323"/>
    </location>
</feature>
<proteinExistence type="predicted"/>
<dbReference type="InterPro" id="IPR033428">
    <property type="entry name" value="DUF5118"/>
</dbReference>
<reference evidence="4 5" key="1">
    <citation type="submission" date="2020-06" db="EMBL/GenBank/DDBJ databases">
        <title>Schlegella sp. ID0723 isolated from air conditioner.</title>
        <authorList>
            <person name="Kim D.Y."/>
            <person name="Kim D.-U."/>
        </authorList>
    </citation>
    <scope>NUCLEOTIDE SEQUENCE [LARGE SCALE GENOMIC DNA]</scope>
    <source>
        <strain evidence="4 5">ID0723</strain>
    </source>
</reference>
<organism evidence="4 5">
    <name type="scientific">Piscinibacter koreensis</name>
    <dbReference type="NCBI Taxonomy" id="2742824"/>
    <lineage>
        <taxon>Bacteria</taxon>
        <taxon>Pseudomonadati</taxon>
        <taxon>Pseudomonadota</taxon>
        <taxon>Betaproteobacteria</taxon>
        <taxon>Burkholderiales</taxon>
        <taxon>Sphaerotilaceae</taxon>
        <taxon>Piscinibacter</taxon>
    </lineage>
</organism>
<dbReference type="AlphaFoldDB" id="A0A7Y6TXJ2"/>
<keyword evidence="5" id="KW-1185">Reference proteome</keyword>
<sequence length="915" mass="99589">MQRYGLRTSPTRLVSALVAIGAGALTGCASIGIPVPMAAPDTRPADAGALRAPGAATAPAPASSNLRPFADVVRGARRSEGLFAVWQKDDKVWLEVAPEDLNRPFFLSAKLKTGIGERSFLGGSMAASGIVEFRRVHNQIQLLWRNVGYTAAAGTPEARAVEAAYSPSLLASAAVASAPEPQRKAVLIEANAVFMADLLSLGMDLQRAYRQSYAFDPRNSAITEVRAGADLVVLEVLSHFATGSISVPTPGGAAGPSAPRSLPDPRSLFMTVHYSIGRVPDAPMQPRRADPRVGFFDSSVVDYGNDLERSARRRHVNRWRLEKADPSSERSEPVKPIVYWLDRSVPYKYRAAITEGVLEWNKAFERIGFKDAIRVEVQPEDADFDTLDFGRASIRWVTNAAPTFLAIGPSHVDPRSGEILDADISIESFGSRDLRAVREQILAPGERGSALAAIDAPLHTGTRPADWCTYASQAAEQMAYAFDVFEARGELDLGGEETERFIHDFLKSTTMHEVGHTLGLRHNFRASRVYTPEQLADRAFTAEHGVAGSVMEYAPINLGGPAQPRASYGVPFSRTLGPYDYWAIEYAYKPLDPALTADGERRELERIASRSSEPLLAFGTDEDHYLGVDPESLQFDLGSDVVAFARKRISIAQELLSRQETRELRPGQDYNLLRRSVSFAVRDVARAGNVLVRQIGGVRTVRDLPGTGRDPLTPVPAEQQRAALELITKSLLAPDSLRISPALQRRLGADFLERGDAVRGSEVAVATDYSLSQQVLDMQRALLGTLLSDTVATRLLDSAEKAPSGPGRALRLGELYAQVTQAVWSELAIGGEIPSLRRELQRDYVNRVSNVLLRPASATRADTRGLVRMQANALLARLRAVAARPDVSDETRAHLQDSTETLAQALAARLERQGA</sequence>
<accession>A0A7Y6TXJ2</accession>
<evidence type="ECO:0000313" key="4">
    <source>
        <dbReference type="EMBL" id="NUZ07157.1"/>
    </source>
</evidence>
<dbReference type="InterPro" id="IPR032534">
    <property type="entry name" value="EcxA_zinc-bd"/>
</dbReference>
<feature type="domain" description="DUF5118" evidence="3">
    <location>
        <begin position="67"/>
        <end position="111"/>
    </location>
</feature>
<comment type="caution">
    <text evidence="4">The sequence shown here is derived from an EMBL/GenBank/DDBJ whole genome shotgun (WGS) entry which is preliminary data.</text>
</comment>
<evidence type="ECO:0000259" key="3">
    <source>
        <dbReference type="Pfam" id="PF17162"/>
    </source>
</evidence>
<dbReference type="Pfam" id="PF17162">
    <property type="entry name" value="DUF5118"/>
    <property type="match status" value="1"/>
</dbReference>
<dbReference type="Proteomes" id="UP000529637">
    <property type="component" value="Unassembled WGS sequence"/>
</dbReference>
<dbReference type="InterPro" id="IPR024079">
    <property type="entry name" value="MetalloPept_cat_dom_sf"/>
</dbReference>
<dbReference type="SUPFAM" id="SSF55486">
    <property type="entry name" value="Metalloproteases ('zincins'), catalytic domain"/>
    <property type="match status" value="1"/>
</dbReference>
<gene>
    <name evidence="4" type="ORF">HQN59_15445</name>
</gene>
<dbReference type="PROSITE" id="PS51257">
    <property type="entry name" value="PROKAR_LIPOPROTEIN"/>
    <property type="match status" value="1"/>
</dbReference>
<keyword evidence="4" id="KW-0645">Protease</keyword>
<name>A0A7Y6TXJ2_9BURK</name>
<dbReference type="CDD" id="cd04276">
    <property type="entry name" value="ZnMc_MMP_like_2"/>
    <property type="match status" value="1"/>
</dbReference>
<dbReference type="Pfam" id="PF16313">
    <property type="entry name" value="DUF4953"/>
    <property type="match status" value="1"/>
</dbReference>